<comment type="subcellular location">
    <subcellularLocation>
        <location evidence="1">Cell outer membrane</location>
        <topology evidence="1">Multi-pass membrane protein</topology>
    </subcellularLocation>
</comment>
<accession>A0A917MBY7</accession>
<evidence type="ECO:0008006" key="12">
    <source>
        <dbReference type="Google" id="ProtNLM"/>
    </source>
</evidence>
<dbReference type="InterPro" id="IPR012910">
    <property type="entry name" value="Plug_dom"/>
</dbReference>
<evidence type="ECO:0000256" key="1">
    <source>
        <dbReference type="ARBA" id="ARBA00004571"/>
    </source>
</evidence>
<dbReference type="InterPro" id="IPR057601">
    <property type="entry name" value="Oar-like_b-barrel"/>
</dbReference>
<dbReference type="Gene3D" id="2.60.40.1120">
    <property type="entry name" value="Carboxypeptidase-like, regulatory domain"/>
    <property type="match status" value="1"/>
</dbReference>
<sequence length="1170" mass="126458">MRTLFAASLAIPLAITFAPVSAIAQSDSSAVSGTVTDPSGAVVANAQIILRNEGTGVENTVTSNESGQYTVPNVRPGTYTVTVEAAGFQTYKTSGVQVDPSIAKRVDAPMKVGNTSSSIVVEANSNSVQTESAVLGQLVTQEQVKSIQLNGRNPMYLAQMEPGVVRNAPMANFNFGLDNGLNIGGSRSQESLLTLDGAPMVRTRSNGTSVGVADVDTTSQVQVLTGSYQAEYGRSDGGQVRMVPKSGTSDFHGAAYEYLRNNFFNANEWYRKLPSNPIATQQHPQAFRYNQFGWNINGPVYIPGHWNKNKEKLFFLFGQEWVKYNVGDVVTRVVPSVAMRNGDFSELLGSNAGLYGYAVGTQVYHPGTTTPYAGNIIPKSDLSANGVGLLNAFPVPNAATASYNWIDTAPAPQTQRKDTIVVDWVPADAHRIRLTILNYTFHQTSPHNGNFNLLPQKWSRPNQVAVLHYSWNINPTMVNEAIASAASDHVTIGVDTSSGLYDRTKYGINYPYLYGAATKDLPNKYPTIQLPGSFSLLDGTPYPSKSGGIVFTFADNLTKVWGNHTVKVGVSAEYSGENNKDQITVSNTPGSTNNQNGKFVFTDQRIGGATSKVGVANAALGLFDTYGEIGQRSYTLYRAWAYEGFAQDSWHVTPNLVIEAGMRYSFYNPYYAKWGNQSVFSQKDYNAGSAAVVSPINGTVSGTPEQLLNGVVIPGSGFPSSAKGHVSSDILANGYSFLFRGYDRQYSPTIKTNFQPRVGITYQVRPGTVLRAGGGRYIQRLGITDNVFTGGNTPFQPSSSVALGNVDNPGGAGTSANYPLLYSSQAYNYPSPESWNWNVTAEQELKSVGILTISYAGRKGVHLEELLNINQLQPGTLFQPQNLGVKYADTLRPYQGFYAINQATNGGGSIYHALQVNLRRRLVKGLLFGVAYTWSKSEDFGSSNGTKLPNTFDRNIMWGPSDFDHRHVFVTNFVYNIDQFNHSPNMFSRATLGHWQVSGTLQAQTGSPLSVTTGTDYAGVGPGSGAQYVWMKHATKTNKSFAGQTGTSKWFDTSAYVTSDSVLTTTYAGKFQARGARGVITGPGFQSYNAALNKSWVLIPGHENTALTFRAEAFNFLNHPTPDNPNLTYTSSQFGLSTTKGGANGNGGGQSAGNGYEAARQFQFSLRASF</sequence>
<feature type="chain" id="PRO_5037711140" description="TonB-dependent receptor-like protein" evidence="7">
    <location>
        <begin position="25"/>
        <end position="1170"/>
    </location>
</feature>
<keyword evidence="5" id="KW-0472">Membrane</keyword>
<organism evidence="10 11">
    <name type="scientific">Edaphobacter dinghuensis</name>
    <dbReference type="NCBI Taxonomy" id="1560005"/>
    <lineage>
        <taxon>Bacteria</taxon>
        <taxon>Pseudomonadati</taxon>
        <taxon>Acidobacteriota</taxon>
        <taxon>Terriglobia</taxon>
        <taxon>Terriglobales</taxon>
        <taxon>Acidobacteriaceae</taxon>
        <taxon>Edaphobacter</taxon>
    </lineage>
</organism>
<keyword evidence="11" id="KW-1185">Reference proteome</keyword>
<keyword evidence="3" id="KW-1134">Transmembrane beta strand</keyword>
<evidence type="ECO:0000313" key="10">
    <source>
        <dbReference type="EMBL" id="GGG87767.1"/>
    </source>
</evidence>
<dbReference type="SUPFAM" id="SSF56935">
    <property type="entry name" value="Porins"/>
    <property type="match status" value="1"/>
</dbReference>
<dbReference type="AlphaFoldDB" id="A0A917MBY7"/>
<dbReference type="GO" id="GO:0015344">
    <property type="term" value="F:siderophore uptake transmembrane transporter activity"/>
    <property type="evidence" value="ECO:0007669"/>
    <property type="project" value="TreeGrafter"/>
</dbReference>
<dbReference type="Pfam" id="PF07715">
    <property type="entry name" value="Plug"/>
    <property type="match status" value="1"/>
</dbReference>
<dbReference type="Pfam" id="PF25183">
    <property type="entry name" value="OMP_b-brl_4"/>
    <property type="match status" value="1"/>
</dbReference>
<reference evidence="10" key="2">
    <citation type="submission" date="2020-09" db="EMBL/GenBank/DDBJ databases">
        <authorList>
            <person name="Sun Q."/>
            <person name="Zhou Y."/>
        </authorList>
    </citation>
    <scope>NUCLEOTIDE SEQUENCE</scope>
    <source>
        <strain evidence="10">CGMCC 1.12997</strain>
    </source>
</reference>
<dbReference type="Gene3D" id="2.40.170.20">
    <property type="entry name" value="TonB-dependent receptor, beta-barrel domain"/>
    <property type="match status" value="1"/>
</dbReference>
<keyword evidence="2" id="KW-0813">Transport</keyword>
<protein>
    <recommendedName>
        <fullName evidence="12">TonB-dependent receptor-like protein</fullName>
    </recommendedName>
</protein>
<evidence type="ECO:0000256" key="7">
    <source>
        <dbReference type="SAM" id="SignalP"/>
    </source>
</evidence>
<dbReference type="PANTHER" id="PTHR30069:SF46">
    <property type="entry name" value="OAR PROTEIN"/>
    <property type="match status" value="1"/>
</dbReference>
<evidence type="ECO:0000256" key="5">
    <source>
        <dbReference type="ARBA" id="ARBA00023136"/>
    </source>
</evidence>
<evidence type="ECO:0000256" key="2">
    <source>
        <dbReference type="ARBA" id="ARBA00022448"/>
    </source>
</evidence>
<feature type="signal peptide" evidence="7">
    <location>
        <begin position="1"/>
        <end position="24"/>
    </location>
</feature>
<evidence type="ECO:0000256" key="6">
    <source>
        <dbReference type="ARBA" id="ARBA00023237"/>
    </source>
</evidence>
<keyword evidence="6" id="KW-0998">Cell outer membrane</keyword>
<dbReference type="InterPro" id="IPR039426">
    <property type="entry name" value="TonB-dep_rcpt-like"/>
</dbReference>
<evidence type="ECO:0000259" key="9">
    <source>
        <dbReference type="Pfam" id="PF25183"/>
    </source>
</evidence>
<dbReference type="GO" id="GO:0044718">
    <property type="term" value="P:siderophore transmembrane transport"/>
    <property type="evidence" value="ECO:0007669"/>
    <property type="project" value="TreeGrafter"/>
</dbReference>
<dbReference type="GO" id="GO:0030246">
    <property type="term" value="F:carbohydrate binding"/>
    <property type="evidence" value="ECO:0007669"/>
    <property type="project" value="InterPro"/>
</dbReference>
<reference evidence="10" key="1">
    <citation type="journal article" date="2014" name="Int. J. Syst. Evol. Microbiol.">
        <title>Complete genome sequence of Corynebacterium casei LMG S-19264T (=DSM 44701T), isolated from a smear-ripened cheese.</title>
        <authorList>
            <consortium name="US DOE Joint Genome Institute (JGI-PGF)"/>
            <person name="Walter F."/>
            <person name="Albersmeier A."/>
            <person name="Kalinowski J."/>
            <person name="Ruckert C."/>
        </authorList>
    </citation>
    <scope>NUCLEOTIDE SEQUENCE</scope>
    <source>
        <strain evidence="10">CGMCC 1.12997</strain>
    </source>
</reference>
<dbReference type="Pfam" id="PF13620">
    <property type="entry name" value="CarboxypepD_reg"/>
    <property type="match status" value="1"/>
</dbReference>
<dbReference type="PANTHER" id="PTHR30069">
    <property type="entry name" value="TONB-DEPENDENT OUTER MEMBRANE RECEPTOR"/>
    <property type="match status" value="1"/>
</dbReference>
<dbReference type="InterPro" id="IPR036942">
    <property type="entry name" value="Beta-barrel_TonB_sf"/>
</dbReference>
<dbReference type="InterPro" id="IPR013784">
    <property type="entry name" value="Carb-bd-like_fold"/>
</dbReference>
<feature type="domain" description="TonB-dependent receptor plug" evidence="8">
    <location>
        <begin position="138"/>
        <end position="237"/>
    </location>
</feature>
<comment type="caution">
    <text evidence="10">The sequence shown here is derived from an EMBL/GenBank/DDBJ whole genome shotgun (WGS) entry which is preliminary data.</text>
</comment>
<gene>
    <name evidence="10" type="ORF">GCM10011585_34840</name>
</gene>
<name>A0A917MBY7_9BACT</name>
<keyword evidence="4" id="KW-0812">Transmembrane</keyword>
<feature type="domain" description="TonB-dependent transporter Oar-like beta-barrel" evidence="9">
    <location>
        <begin position="244"/>
        <end position="1141"/>
    </location>
</feature>
<evidence type="ECO:0000256" key="3">
    <source>
        <dbReference type="ARBA" id="ARBA00022452"/>
    </source>
</evidence>
<dbReference type="SUPFAM" id="SSF49452">
    <property type="entry name" value="Starch-binding domain-like"/>
    <property type="match status" value="1"/>
</dbReference>
<dbReference type="EMBL" id="BMGT01000004">
    <property type="protein sequence ID" value="GGG87767.1"/>
    <property type="molecule type" value="Genomic_DNA"/>
</dbReference>
<keyword evidence="7" id="KW-0732">Signal</keyword>
<evidence type="ECO:0000256" key="4">
    <source>
        <dbReference type="ARBA" id="ARBA00022692"/>
    </source>
</evidence>
<dbReference type="Proteomes" id="UP000647241">
    <property type="component" value="Unassembled WGS sequence"/>
</dbReference>
<dbReference type="GO" id="GO:0009279">
    <property type="term" value="C:cell outer membrane"/>
    <property type="evidence" value="ECO:0007669"/>
    <property type="project" value="UniProtKB-SubCell"/>
</dbReference>
<proteinExistence type="predicted"/>
<evidence type="ECO:0000313" key="11">
    <source>
        <dbReference type="Proteomes" id="UP000647241"/>
    </source>
</evidence>
<evidence type="ECO:0000259" key="8">
    <source>
        <dbReference type="Pfam" id="PF07715"/>
    </source>
</evidence>